<gene>
    <name evidence="2" type="ORF">OEG84_03030</name>
</gene>
<protein>
    <submittedName>
        <fullName evidence="2">Cupin domain-containing protein</fullName>
    </submittedName>
</protein>
<keyword evidence="3" id="KW-1185">Reference proteome</keyword>
<dbReference type="InterPro" id="IPR013096">
    <property type="entry name" value="Cupin_2"/>
</dbReference>
<reference evidence="2" key="1">
    <citation type="submission" date="2022-10" db="EMBL/GenBank/DDBJ databases">
        <title>Hoeflea sp. G2-23, isolated from marine algae.</title>
        <authorList>
            <person name="Kristyanto S."/>
            <person name="Kim J.M."/>
            <person name="Jeon C.O."/>
        </authorList>
    </citation>
    <scope>NUCLEOTIDE SEQUENCE</scope>
    <source>
        <strain evidence="2">G2-23</strain>
    </source>
</reference>
<organism evidence="2 3">
    <name type="scientific">Hoeflea algicola</name>
    <dbReference type="NCBI Taxonomy" id="2983763"/>
    <lineage>
        <taxon>Bacteria</taxon>
        <taxon>Pseudomonadati</taxon>
        <taxon>Pseudomonadota</taxon>
        <taxon>Alphaproteobacteria</taxon>
        <taxon>Hyphomicrobiales</taxon>
        <taxon>Rhizobiaceae</taxon>
        <taxon>Hoeflea</taxon>
    </lineage>
</organism>
<dbReference type="InterPro" id="IPR011051">
    <property type="entry name" value="RmlC_Cupin_sf"/>
</dbReference>
<dbReference type="RefSeq" id="WP_267652363.1">
    <property type="nucleotide sequence ID" value="NZ_JAOVZR010000001.1"/>
</dbReference>
<dbReference type="SUPFAM" id="SSF51182">
    <property type="entry name" value="RmlC-like cupins"/>
    <property type="match status" value="1"/>
</dbReference>
<dbReference type="Gene3D" id="2.60.120.10">
    <property type="entry name" value="Jelly Rolls"/>
    <property type="match status" value="1"/>
</dbReference>
<dbReference type="PANTHER" id="PTHR36440">
    <property type="entry name" value="PUTATIVE (AFU_ORTHOLOGUE AFUA_8G07350)-RELATED"/>
    <property type="match status" value="1"/>
</dbReference>
<dbReference type="Proteomes" id="UP001073227">
    <property type="component" value="Unassembled WGS sequence"/>
</dbReference>
<comment type="caution">
    <text evidence="2">The sequence shown here is derived from an EMBL/GenBank/DDBJ whole genome shotgun (WGS) entry which is preliminary data.</text>
</comment>
<proteinExistence type="predicted"/>
<sequence length="130" mass="14519">MAETIILRSGEGRSYDLGKMTALFKADEGETGSRYCVSEWWMEPGTEGVGAHSHEANDEVFYVLEGAPGILIGEEWQQFGPGDFIRIPATVTHDFRNRTDRRAGLLNFFIPGGFESSMPAIVDWFDKNPD</sequence>
<name>A0ABT3Z4L7_9HYPH</name>
<dbReference type="InterPro" id="IPR053146">
    <property type="entry name" value="QDO-like"/>
</dbReference>
<evidence type="ECO:0000313" key="2">
    <source>
        <dbReference type="EMBL" id="MCY0146715.1"/>
    </source>
</evidence>
<accession>A0ABT3Z4L7</accession>
<dbReference type="Pfam" id="PF07883">
    <property type="entry name" value="Cupin_2"/>
    <property type="match status" value="1"/>
</dbReference>
<dbReference type="EMBL" id="JAOVZR010000001">
    <property type="protein sequence ID" value="MCY0146715.1"/>
    <property type="molecule type" value="Genomic_DNA"/>
</dbReference>
<feature type="domain" description="Cupin type-2" evidence="1">
    <location>
        <begin position="42"/>
        <end position="107"/>
    </location>
</feature>
<dbReference type="InterPro" id="IPR014710">
    <property type="entry name" value="RmlC-like_jellyroll"/>
</dbReference>
<dbReference type="PANTHER" id="PTHR36440:SF1">
    <property type="entry name" value="PUTATIVE (AFU_ORTHOLOGUE AFUA_8G07350)-RELATED"/>
    <property type="match status" value="1"/>
</dbReference>
<evidence type="ECO:0000313" key="3">
    <source>
        <dbReference type="Proteomes" id="UP001073227"/>
    </source>
</evidence>
<evidence type="ECO:0000259" key="1">
    <source>
        <dbReference type="Pfam" id="PF07883"/>
    </source>
</evidence>